<name>A0A6B1DVI0_9CHLR</name>
<organism evidence="3">
    <name type="scientific">Caldilineaceae bacterium SB0662_bin_9</name>
    <dbReference type="NCBI Taxonomy" id="2605258"/>
    <lineage>
        <taxon>Bacteria</taxon>
        <taxon>Bacillati</taxon>
        <taxon>Chloroflexota</taxon>
        <taxon>Caldilineae</taxon>
        <taxon>Caldilineales</taxon>
        <taxon>Caldilineaceae</taxon>
    </lineage>
</organism>
<feature type="domain" description="Solute-binding protein family 5" evidence="2">
    <location>
        <begin position="131"/>
        <end position="224"/>
    </location>
</feature>
<dbReference type="PANTHER" id="PTHR30290">
    <property type="entry name" value="PERIPLASMIC BINDING COMPONENT OF ABC TRANSPORTER"/>
    <property type="match status" value="1"/>
</dbReference>
<evidence type="ECO:0000256" key="1">
    <source>
        <dbReference type="SAM" id="SignalP"/>
    </source>
</evidence>
<dbReference type="InterPro" id="IPR000914">
    <property type="entry name" value="SBP_5_dom"/>
</dbReference>
<dbReference type="InterPro" id="IPR039424">
    <property type="entry name" value="SBP_5"/>
</dbReference>
<dbReference type="Pfam" id="PF00496">
    <property type="entry name" value="SBP_bac_5"/>
    <property type="match status" value="2"/>
</dbReference>
<keyword evidence="1" id="KW-0732">Signal</keyword>
<evidence type="ECO:0000313" key="3">
    <source>
        <dbReference type="EMBL" id="MYD91331.1"/>
    </source>
</evidence>
<dbReference type="SUPFAM" id="SSF53850">
    <property type="entry name" value="Periplasmic binding protein-like II"/>
    <property type="match status" value="1"/>
</dbReference>
<feature type="signal peptide" evidence="1">
    <location>
        <begin position="1"/>
        <end position="26"/>
    </location>
</feature>
<dbReference type="PANTHER" id="PTHR30290:SF62">
    <property type="entry name" value="OLIGOPEPTIDE ABC TRANSPORTER, PERIPLASMIC OLIGOPEPTIDE-BINDING PROTEIN"/>
    <property type="match status" value="1"/>
</dbReference>
<dbReference type="Gene3D" id="3.10.105.10">
    <property type="entry name" value="Dipeptide-binding Protein, Domain 3"/>
    <property type="match status" value="1"/>
</dbReference>
<feature type="domain" description="Solute-binding protein family 5" evidence="2">
    <location>
        <begin position="303"/>
        <end position="527"/>
    </location>
</feature>
<sequence>MKLFHWLVTVLTLSVVLLAACAPPEAAVPPEEAEEPAAEMAAPESKYSQSPYLDEQVASGALPPVDERLPTNPLVVTAGVISEVDDLPDLEIGEYGGVMRFAHPSPDVHADIAIMLIENVLAAPGIGITGIYGNVVESYEVNDDNTVFSFNLREGLKWSDGEPVTTADVRFVFEDVFLNETYTPGFPSKFRAAGSPDGDPVTVEILDDYAFTMSFNESYGGFLRELSIKGWQGYTDVFKPAHLLKSIHTEYGDADEIQAMMDENGLDTHQALFAAVDCLEWDLYTQRCSGFPAMWPWINVTDNDSFMRFVRNPYYFKVDAAGNQLPYIDEVVSALAADTDAVNLKVFANEVDLLREDTALLKLPLYQEAKDKGYINFTILDNHVDPTSLWLNYTYDDPVWREVVNNVEFRRALNLTINRPELIETVYYGFGSLPETVPSKHDPAQAQEILDSIGMDQRDNDGWRLGPDGNTFVLNFEVADHAPDMLPVAELLTEYFQDVGIKTNLKKIEPSYWGELFGANGLQATLLWSVQPMWRDDTWDDYTIITRVSTEWRRWVRSNGESGLEPPASVKRLVEIHQERIAAIPASEEDLALAEEIYQIHYDNLWVLPIAEKVGYVLVTDAAMRNVPIAGQAIAGNNSGEQMFYASE</sequence>
<dbReference type="AlphaFoldDB" id="A0A6B1DVI0"/>
<reference evidence="3" key="1">
    <citation type="submission" date="2019-09" db="EMBL/GenBank/DDBJ databases">
        <title>Characterisation of the sponge microbiome using genome-centric metagenomics.</title>
        <authorList>
            <person name="Engelberts J.P."/>
            <person name="Robbins S.J."/>
            <person name="De Goeij J.M."/>
            <person name="Aranda M."/>
            <person name="Bell S.C."/>
            <person name="Webster N.S."/>
        </authorList>
    </citation>
    <scope>NUCLEOTIDE SEQUENCE</scope>
    <source>
        <strain evidence="3">SB0662_bin_9</strain>
    </source>
</reference>
<dbReference type="Gene3D" id="3.40.190.10">
    <property type="entry name" value="Periplasmic binding protein-like II"/>
    <property type="match status" value="1"/>
</dbReference>
<dbReference type="EMBL" id="VXPY01000094">
    <property type="protein sequence ID" value="MYD91331.1"/>
    <property type="molecule type" value="Genomic_DNA"/>
</dbReference>
<dbReference type="GO" id="GO:0015833">
    <property type="term" value="P:peptide transport"/>
    <property type="evidence" value="ECO:0007669"/>
    <property type="project" value="TreeGrafter"/>
</dbReference>
<protein>
    <submittedName>
        <fullName evidence="3">ABC transporter substrate-binding protein</fullName>
    </submittedName>
</protein>
<evidence type="ECO:0000259" key="2">
    <source>
        <dbReference type="Pfam" id="PF00496"/>
    </source>
</evidence>
<dbReference type="GO" id="GO:1904680">
    <property type="term" value="F:peptide transmembrane transporter activity"/>
    <property type="evidence" value="ECO:0007669"/>
    <property type="project" value="TreeGrafter"/>
</dbReference>
<gene>
    <name evidence="3" type="ORF">F4Y08_13505</name>
</gene>
<feature type="chain" id="PRO_5025687132" evidence="1">
    <location>
        <begin position="27"/>
        <end position="648"/>
    </location>
</feature>
<accession>A0A6B1DVI0</accession>
<proteinExistence type="predicted"/>
<dbReference type="PROSITE" id="PS51257">
    <property type="entry name" value="PROKAR_LIPOPROTEIN"/>
    <property type="match status" value="1"/>
</dbReference>
<comment type="caution">
    <text evidence="3">The sequence shown here is derived from an EMBL/GenBank/DDBJ whole genome shotgun (WGS) entry which is preliminary data.</text>
</comment>